<gene>
    <name evidence="1" type="ORF">Voc01_063920</name>
</gene>
<organism evidence="1 2">
    <name type="scientific">Virgisporangium ochraceum</name>
    <dbReference type="NCBI Taxonomy" id="65505"/>
    <lineage>
        <taxon>Bacteria</taxon>
        <taxon>Bacillati</taxon>
        <taxon>Actinomycetota</taxon>
        <taxon>Actinomycetes</taxon>
        <taxon>Micromonosporales</taxon>
        <taxon>Micromonosporaceae</taxon>
        <taxon>Virgisporangium</taxon>
    </lineage>
</organism>
<evidence type="ECO:0000313" key="2">
    <source>
        <dbReference type="Proteomes" id="UP000635606"/>
    </source>
</evidence>
<name>A0A8J3ZZQ0_9ACTN</name>
<sequence>MGVRSQGTAIADRAESLIEKYASADPATLPAPPEELAVDAVRDLRERVEAI</sequence>
<keyword evidence="2" id="KW-1185">Reference proteome</keyword>
<reference evidence="1" key="1">
    <citation type="submission" date="2021-01" db="EMBL/GenBank/DDBJ databases">
        <title>Whole genome shotgun sequence of Virgisporangium ochraceum NBRC 16418.</title>
        <authorList>
            <person name="Komaki H."/>
            <person name="Tamura T."/>
        </authorList>
    </citation>
    <scope>NUCLEOTIDE SEQUENCE</scope>
    <source>
        <strain evidence="1">NBRC 16418</strain>
    </source>
</reference>
<dbReference type="Proteomes" id="UP000635606">
    <property type="component" value="Unassembled WGS sequence"/>
</dbReference>
<protein>
    <submittedName>
        <fullName evidence="1">Uncharacterized protein</fullName>
    </submittedName>
</protein>
<accession>A0A8J3ZZQ0</accession>
<proteinExistence type="predicted"/>
<comment type="caution">
    <text evidence="1">The sequence shown here is derived from an EMBL/GenBank/DDBJ whole genome shotgun (WGS) entry which is preliminary data.</text>
</comment>
<evidence type="ECO:0000313" key="1">
    <source>
        <dbReference type="EMBL" id="GIJ71475.1"/>
    </source>
</evidence>
<dbReference type="AlphaFoldDB" id="A0A8J3ZZQ0"/>
<dbReference type="RefSeq" id="WP_203931343.1">
    <property type="nucleotide sequence ID" value="NZ_BOPH01000088.1"/>
</dbReference>
<dbReference type="EMBL" id="BOPH01000088">
    <property type="protein sequence ID" value="GIJ71475.1"/>
    <property type="molecule type" value="Genomic_DNA"/>
</dbReference>